<dbReference type="OrthoDB" id="9810922at2"/>
<evidence type="ECO:0000259" key="1">
    <source>
        <dbReference type="PROSITE" id="PS50075"/>
    </source>
</evidence>
<gene>
    <name evidence="2" type="ORF">DU002_11630</name>
</gene>
<keyword evidence="3" id="KW-1185">Reference proteome</keyword>
<evidence type="ECO:0000313" key="2">
    <source>
        <dbReference type="EMBL" id="RCU49560.1"/>
    </source>
</evidence>
<dbReference type="Gene3D" id="1.10.1200.10">
    <property type="entry name" value="ACP-like"/>
    <property type="match status" value="1"/>
</dbReference>
<protein>
    <submittedName>
        <fullName evidence="2">Acyl carrier protein</fullName>
    </submittedName>
</protein>
<name>A0A368NHG4_9GAMM</name>
<dbReference type="AlphaFoldDB" id="A0A368NHG4"/>
<accession>A0A368NHG4</accession>
<dbReference type="Pfam" id="PF00550">
    <property type="entry name" value="PP-binding"/>
    <property type="match status" value="1"/>
</dbReference>
<reference evidence="2 3" key="1">
    <citation type="submission" date="2018-07" db="EMBL/GenBank/DDBJ databases">
        <title>Corallincola holothuriorum sp. nov., a new facultative anaerobe isolated from sea cucumber Apostichopus japonicus.</title>
        <authorList>
            <person name="Xia H."/>
        </authorList>
    </citation>
    <scope>NUCLEOTIDE SEQUENCE [LARGE SCALE GENOMIC DNA]</scope>
    <source>
        <strain evidence="2 3">C4</strain>
    </source>
</reference>
<sequence length="81" mass="9407">MERIKLRDMVIEELVNIAPDVEPDDVPDDEDLRDALDLDSMDFMRLVAAVNLRTGITIPEADYRQVLELGQMLDYLLTRMR</sequence>
<dbReference type="SUPFAM" id="SSF47336">
    <property type="entry name" value="ACP-like"/>
    <property type="match status" value="1"/>
</dbReference>
<evidence type="ECO:0000313" key="3">
    <source>
        <dbReference type="Proteomes" id="UP000252558"/>
    </source>
</evidence>
<feature type="domain" description="Carrier" evidence="1">
    <location>
        <begin position="5"/>
        <end position="80"/>
    </location>
</feature>
<dbReference type="PROSITE" id="PS50075">
    <property type="entry name" value="CARRIER"/>
    <property type="match status" value="1"/>
</dbReference>
<comment type="caution">
    <text evidence="2">The sequence shown here is derived from an EMBL/GenBank/DDBJ whole genome shotgun (WGS) entry which is preliminary data.</text>
</comment>
<dbReference type="InterPro" id="IPR036736">
    <property type="entry name" value="ACP-like_sf"/>
</dbReference>
<dbReference type="Proteomes" id="UP000252558">
    <property type="component" value="Unassembled WGS sequence"/>
</dbReference>
<proteinExistence type="predicted"/>
<dbReference type="EMBL" id="QPID01000006">
    <property type="protein sequence ID" value="RCU49560.1"/>
    <property type="molecule type" value="Genomic_DNA"/>
</dbReference>
<dbReference type="RefSeq" id="WP_114338555.1">
    <property type="nucleotide sequence ID" value="NZ_QPID01000006.1"/>
</dbReference>
<dbReference type="InterPro" id="IPR009081">
    <property type="entry name" value="PP-bd_ACP"/>
</dbReference>
<organism evidence="2 3">
    <name type="scientific">Corallincola holothuriorum</name>
    <dbReference type="NCBI Taxonomy" id="2282215"/>
    <lineage>
        <taxon>Bacteria</taxon>
        <taxon>Pseudomonadati</taxon>
        <taxon>Pseudomonadota</taxon>
        <taxon>Gammaproteobacteria</taxon>
        <taxon>Alteromonadales</taxon>
        <taxon>Psychromonadaceae</taxon>
        <taxon>Corallincola</taxon>
    </lineage>
</organism>